<evidence type="ECO:0000313" key="3">
    <source>
        <dbReference type="EMBL" id="MDC7787912.1"/>
    </source>
</evidence>
<dbReference type="Gene3D" id="3.40.50.150">
    <property type="entry name" value="Vaccinia Virus protein VP39"/>
    <property type="match status" value="1"/>
</dbReference>
<organism evidence="3 4">
    <name type="scientific">Rhodoplanes tepidamans</name>
    <name type="common">Rhodoplanes cryptolactis</name>
    <dbReference type="NCBI Taxonomy" id="200616"/>
    <lineage>
        <taxon>Bacteria</taxon>
        <taxon>Pseudomonadati</taxon>
        <taxon>Pseudomonadota</taxon>
        <taxon>Alphaproteobacteria</taxon>
        <taxon>Hyphomicrobiales</taxon>
        <taxon>Nitrobacteraceae</taxon>
        <taxon>Rhodoplanes</taxon>
    </lineage>
</organism>
<protein>
    <submittedName>
        <fullName evidence="3">Tetratricopeptide repeat protein</fullName>
    </submittedName>
</protein>
<reference evidence="3" key="2">
    <citation type="submission" date="2023-02" db="EMBL/GenBank/DDBJ databases">
        <authorList>
            <person name="Rayyan A."/>
            <person name="Meyer T."/>
            <person name="Kyndt J.A."/>
        </authorList>
    </citation>
    <scope>NUCLEOTIDE SEQUENCE</scope>
    <source>
        <strain evidence="3">DSM 9987</strain>
    </source>
</reference>
<dbReference type="SUPFAM" id="SSF48452">
    <property type="entry name" value="TPR-like"/>
    <property type="match status" value="1"/>
</dbReference>
<dbReference type="InterPro" id="IPR029063">
    <property type="entry name" value="SAM-dependent_MTases_sf"/>
</dbReference>
<dbReference type="PROSITE" id="PS50005">
    <property type="entry name" value="TPR"/>
    <property type="match status" value="3"/>
</dbReference>
<feature type="repeat" description="TPR" evidence="1">
    <location>
        <begin position="83"/>
        <end position="116"/>
    </location>
</feature>
<keyword evidence="1" id="KW-0802">TPR repeat</keyword>
<feature type="repeat" description="TPR" evidence="1">
    <location>
        <begin position="117"/>
        <end position="150"/>
    </location>
</feature>
<evidence type="ECO:0000256" key="1">
    <source>
        <dbReference type="PROSITE-ProRule" id="PRU00339"/>
    </source>
</evidence>
<name>A0ABT5JEF4_RHOTP</name>
<sequence length="451" mass="46744">MNRRDRRAAAKQGNAEAICAAAAALKAQGRLEAAVKRYREAIEVAPQSVVAHNNLANVLTELGRTDEAVAHLRAALAAAPAAVQVHNNLGNALRRQGDTAAAVAYYRQAIAHKPDFAEAHLNLGSTLAALGDTAAALAHLDRAVALRPFHAESRIRLGLALVEAGDTAAALGCAEVAARTAQEPGFPLRLLGLLLARCGATEPARACLEAVLARDPEDRDGTRLLLARLGAVPLPERASDRQIESLYAARAAGWDAGAGPHAYRGAALVADALARTSPEGLLDIADTGCGTGLVGVLVKHRARRLDGVDLSAPMIAQARAKALYDTLHQGDLVAFLLARPAAFDAVTCAATLIHFGDLAPALAAAATALRDGGVVVATLFPNADDPDAVAVGSLDGLAQGGCFVHGRAYVERTAAAAGFAVEILEEAVHEHQAGRDRTALVVGLRRRSRDS</sequence>
<dbReference type="SUPFAM" id="SSF53335">
    <property type="entry name" value="S-adenosyl-L-methionine-dependent methyltransferases"/>
    <property type="match status" value="1"/>
</dbReference>
<dbReference type="RefSeq" id="WP_272778747.1">
    <property type="nucleotide sequence ID" value="NZ_JAQQLI010000034.1"/>
</dbReference>
<dbReference type="InterPro" id="IPR019734">
    <property type="entry name" value="TPR_rpt"/>
</dbReference>
<dbReference type="Proteomes" id="UP001165652">
    <property type="component" value="Unassembled WGS sequence"/>
</dbReference>
<accession>A0ABT5JEF4</accession>
<dbReference type="Pfam" id="PF13432">
    <property type="entry name" value="TPR_16"/>
    <property type="match status" value="1"/>
</dbReference>
<dbReference type="Pfam" id="PF13649">
    <property type="entry name" value="Methyltransf_25"/>
    <property type="match status" value="1"/>
</dbReference>
<evidence type="ECO:0000313" key="4">
    <source>
        <dbReference type="Proteomes" id="UP001165652"/>
    </source>
</evidence>
<keyword evidence="4" id="KW-1185">Reference proteome</keyword>
<feature type="repeat" description="TPR" evidence="1">
    <location>
        <begin position="15"/>
        <end position="48"/>
    </location>
</feature>
<gene>
    <name evidence="3" type="ORF">PQJ73_19660</name>
</gene>
<evidence type="ECO:0000259" key="2">
    <source>
        <dbReference type="Pfam" id="PF13649"/>
    </source>
</evidence>
<dbReference type="SMART" id="SM00028">
    <property type="entry name" value="TPR"/>
    <property type="match status" value="6"/>
</dbReference>
<reference evidence="3" key="1">
    <citation type="journal article" date="2023" name="Microbiol Resour">
        <title>Genome Sequences of Rhodoplanes serenus and Two Thermotolerant Strains, Rhodoplanes tepidamans and 'Rhodoplanes cryptolactis,' Further Refine the Genus.</title>
        <authorList>
            <person name="Rayyan A.A."/>
            <person name="Kyndt J.A."/>
        </authorList>
    </citation>
    <scope>NUCLEOTIDE SEQUENCE</scope>
    <source>
        <strain evidence="3">DSM 9987</strain>
    </source>
</reference>
<dbReference type="CDD" id="cd02440">
    <property type="entry name" value="AdoMet_MTases"/>
    <property type="match status" value="1"/>
</dbReference>
<dbReference type="PANTHER" id="PTHR44998:SF1">
    <property type="entry name" value="UDP-N-ACETYLGLUCOSAMINE--PEPTIDE N-ACETYLGLUCOSAMINYLTRANSFERASE 110 KDA SUBUNIT"/>
    <property type="match status" value="1"/>
</dbReference>
<feature type="domain" description="Methyltransferase" evidence="2">
    <location>
        <begin position="284"/>
        <end position="373"/>
    </location>
</feature>
<dbReference type="InterPro" id="IPR041698">
    <property type="entry name" value="Methyltransf_25"/>
</dbReference>
<dbReference type="EMBL" id="JAQQLI010000034">
    <property type="protein sequence ID" value="MDC7787912.1"/>
    <property type="molecule type" value="Genomic_DNA"/>
</dbReference>
<dbReference type="Pfam" id="PF13414">
    <property type="entry name" value="TPR_11"/>
    <property type="match status" value="1"/>
</dbReference>
<proteinExistence type="predicted"/>
<dbReference type="InterPro" id="IPR011990">
    <property type="entry name" value="TPR-like_helical_dom_sf"/>
</dbReference>
<comment type="caution">
    <text evidence="3">The sequence shown here is derived from an EMBL/GenBank/DDBJ whole genome shotgun (WGS) entry which is preliminary data.</text>
</comment>
<dbReference type="Gene3D" id="1.25.40.10">
    <property type="entry name" value="Tetratricopeptide repeat domain"/>
    <property type="match status" value="2"/>
</dbReference>
<dbReference type="PANTHER" id="PTHR44998">
    <property type="match status" value="1"/>
</dbReference>